<dbReference type="AlphaFoldDB" id="A0A0C1LDA0"/>
<dbReference type="Pfam" id="PF26622">
    <property type="entry name" value="DUF8199"/>
    <property type="match status" value="1"/>
</dbReference>
<evidence type="ECO:0000313" key="1">
    <source>
        <dbReference type="EMBL" id="KIC93463.1"/>
    </source>
</evidence>
<comment type="caution">
    <text evidence="1">The sequence shown here is derived from an EMBL/GenBank/DDBJ whole genome shotgun (WGS) entry which is preliminary data.</text>
</comment>
<gene>
    <name evidence="1" type="ORF">OI18_17015</name>
</gene>
<sequence>MYLLISSGLLVEVHHCMGRIADAGLTIFTSHADNDKCGKCGMDKGKESQHCCKDEYKQVKIASDQKFSSIQYLIEAPVTLLAGFTLPARYETITSQESVTAYCANAPPPKLSSAQSLLCVFRI</sequence>
<reference evidence="1 2" key="1">
    <citation type="submission" date="2014-11" db="EMBL/GenBank/DDBJ databases">
        <title>Genome sequence of Flavihumibacter solisilvae 3-3.</title>
        <authorList>
            <person name="Zhou G."/>
            <person name="Li M."/>
            <person name="Wang G."/>
        </authorList>
    </citation>
    <scope>NUCLEOTIDE SEQUENCE [LARGE SCALE GENOMIC DNA]</scope>
    <source>
        <strain evidence="1 2">3-3</strain>
    </source>
</reference>
<name>A0A0C1LDA0_9BACT</name>
<dbReference type="Proteomes" id="UP000031408">
    <property type="component" value="Unassembled WGS sequence"/>
</dbReference>
<dbReference type="STRING" id="1349421.OI18_17015"/>
<protein>
    <submittedName>
        <fullName evidence="1">Uncharacterized protein</fullName>
    </submittedName>
</protein>
<dbReference type="InterPro" id="IPR058512">
    <property type="entry name" value="DUF8199"/>
</dbReference>
<proteinExistence type="predicted"/>
<evidence type="ECO:0000313" key="2">
    <source>
        <dbReference type="Proteomes" id="UP000031408"/>
    </source>
</evidence>
<organism evidence="1 2">
    <name type="scientific">Flavihumibacter solisilvae</name>
    <dbReference type="NCBI Taxonomy" id="1349421"/>
    <lineage>
        <taxon>Bacteria</taxon>
        <taxon>Pseudomonadati</taxon>
        <taxon>Bacteroidota</taxon>
        <taxon>Chitinophagia</taxon>
        <taxon>Chitinophagales</taxon>
        <taxon>Chitinophagaceae</taxon>
        <taxon>Flavihumibacter</taxon>
    </lineage>
</organism>
<accession>A0A0C1LDA0</accession>
<dbReference type="NCBIfam" id="NF047658">
    <property type="entry name" value="HYC_CC_PP"/>
    <property type="match status" value="1"/>
</dbReference>
<keyword evidence="2" id="KW-1185">Reference proteome</keyword>
<dbReference type="InterPro" id="IPR058060">
    <property type="entry name" value="HYC_CC_PP"/>
</dbReference>
<dbReference type="EMBL" id="JSVC01000019">
    <property type="protein sequence ID" value="KIC93463.1"/>
    <property type="molecule type" value="Genomic_DNA"/>
</dbReference>